<name>A0A3L8Q1M4_9GAMM</name>
<dbReference type="OrthoDB" id="6272645at2"/>
<feature type="transmembrane region" description="Helical" evidence="1">
    <location>
        <begin position="39"/>
        <end position="58"/>
    </location>
</feature>
<evidence type="ECO:0000256" key="1">
    <source>
        <dbReference type="SAM" id="Phobius"/>
    </source>
</evidence>
<gene>
    <name evidence="2" type="ORF">D5018_01990</name>
</gene>
<keyword evidence="1" id="KW-0472">Membrane</keyword>
<evidence type="ECO:0000313" key="3">
    <source>
        <dbReference type="Proteomes" id="UP000281474"/>
    </source>
</evidence>
<proteinExistence type="predicted"/>
<organism evidence="2 3">
    <name type="scientific">Parashewanella curva</name>
    <dbReference type="NCBI Taxonomy" id="2338552"/>
    <lineage>
        <taxon>Bacteria</taxon>
        <taxon>Pseudomonadati</taxon>
        <taxon>Pseudomonadota</taxon>
        <taxon>Gammaproteobacteria</taxon>
        <taxon>Alteromonadales</taxon>
        <taxon>Shewanellaceae</taxon>
        <taxon>Parashewanella</taxon>
    </lineage>
</organism>
<dbReference type="AlphaFoldDB" id="A0A3L8Q1M4"/>
<keyword evidence="3" id="KW-1185">Reference proteome</keyword>
<protein>
    <submittedName>
        <fullName evidence="2">Uncharacterized protein</fullName>
    </submittedName>
</protein>
<reference evidence="2 3" key="1">
    <citation type="submission" date="2018-09" db="EMBL/GenBank/DDBJ databases">
        <title>Phylogeny of the Shewanellaceae, and recommendation for two new genera, Pseudoshewanella and Parashewanella.</title>
        <authorList>
            <person name="Wang G."/>
        </authorList>
    </citation>
    <scope>NUCLEOTIDE SEQUENCE [LARGE SCALE GENOMIC DNA]</scope>
    <source>
        <strain evidence="2 3">C51</strain>
    </source>
</reference>
<dbReference type="Proteomes" id="UP000281474">
    <property type="component" value="Unassembled WGS sequence"/>
</dbReference>
<evidence type="ECO:0000313" key="2">
    <source>
        <dbReference type="EMBL" id="RLV61484.1"/>
    </source>
</evidence>
<keyword evidence="1" id="KW-0812">Transmembrane</keyword>
<dbReference type="EMBL" id="QZEI01000003">
    <property type="protein sequence ID" value="RLV61484.1"/>
    <property type="molecule type" value="Genomic_DNA"/>
</dbReference>
<keyword evidence="1" id="KW-1133">Transmembrane helix</keyword>
<sequence length="103" mass="11198">MYWIISALILGSLVFIWSPQAISSTATFESRLKLNSKLVKSLVSIAIAGCILCLIVTYYSPSPKSYVAIGFALTSVFIAFPKLHRLLLPCAITTGVLLLSTLF</sequence>
<accession>A0A3L8Q1M4</accession>
<dbReference type="RefSeq" id="WP_133309218.1">
    <property type="nucleotide sequence ID" value="NZ_ML014754.1"/>
</dbReference>
<comment type="caution">
    <text evidence="2">The sequence shown here is derived from an EMBL/GenBank/DDBJ whole genome shotgun (WGS) entry which is preliminary data.</text>
</comment>
<feature type="transmembrane region" description="Helical" evidence="1">
    <location>
        <begin position="65"/>
        <end position="80"/>
    </location>
</feature>